<dbReference type="InterPro" id="IPR036291">
    <property type="entry name" value="NAD(P)-bd_dom_sf"/>
</dbReference>
<dbReference type="OrthoDB" id="3509362at2759"/>
<gene>
    <name evidence="4" type="ORF">F511_43104</name>
</gene>
<evidence type="ECO:0000313" key="5">
    <source>
        <dbReference type="Proteomes" id="UP000250235"/>
    </source>
</evidence>
<sequence>MKAMITKKGWFSSTLEQQEVKVPKIKNNEVMIKVYAVGVNRGDLIKVGACPGLECSGIIESVGRNVDYWKVGDRVCAILEGGGYAEKVAVPADFLLPLPDDIDLADAAGLPYASCSIWIALFKMHDRSALKDKTKLIHEGTSAIGALAIKYAKYMGLKVIATTGSSNMVSTCLGYGADYCLDHTLTFFVSKILQKTRLAGVDFVLDYGASNLQRYVECCSFWGKVVLVDLHGKKLTGSIDLCKLERKQVEIKAFDLQSRDLVYKASVIAEVRAHLWPAVLEKRVVPVIEHRFPVNEAQKAWKLFQKNDLIGKIILHMNFDEVRRGLKMD</sequence>
<accession>A0A2Z6ZZG4</accession>
<evidence type="ECO:0000259" key="3">
    <source>
        <dbReference type="SMART" id="SM00829"/>
    </source>
</evidence>
<proteinExistence type="predicted"/>
<dbReference type="GO" id="GO:0070402">
    <property type="term" value="F:NADPH binding"/>
    <property type="evidence" value="ECO:0007669"/>
    <property type="project" value="TreeGrafter"/>
</dbReference>
<evidence type="ECO:0000313" key="4">
    <source>
        <dbReference type="EMBL" id="KZV14451.1"/>
    </source>
</evidence>
<dbReference type="SUPFAM" id="SSF50129">
    <property type="entry name" value="GroES-like"/>
    <property type="match status" value="1"/>
</dbReference>
<dbReference type="PANTHER" id="PTHR48106:SF8">
    <property type="entry name" value="OS02G0805600 PROTEIN"/>
    <property type="match status" value="1"/>
</dbReference>
<dbReference type="InterPro" id="IPR011032">
    <property type="entry name" value="GroES-like_sf"/>
</dbReference>
<dbReference type="PANTHER" id="PTHR48106">
    <property type="entry name" value="QUINONE OXIDOREDUCTASE PIG3-RELATED"/>
    <property type="match status" value="1"/>
</dbReference>
<dbReference type="SMART" id="SM00829">
    <property type="entry name" value="PKS_ER"/>
    <property type="match status" value="1"/>
</dbReference>
<evidence type="ECO:0000256" key="2">
    <source>
        <dbReference type="ARBA" id="ARBA00023002"/>
    </source>
</evidence>
<dbReference type="GO" id="GO:0016651">
    <property type="term" value="F:oxidoreductase activity, acting on NAD(P)H"/>
    <property type="evidence" value="ECO:0007669"/>
    <property type="project" value="TreeGrafter"/>
</dbReference>
<dbReference type="Gene3D" id="3.40.50.720">
    <property type="entry name" value="NAD(P)-binding Rossmann-like Domain"/>
    <property type="match status" value="1"/>
</dbReference>
<dbReference type="Gene3D" id="3.90.180.10">
    <property type="entry name" value="Medium-chain alcohol dehydrogenases, catalytic domain"/>
    <property type="match status" value="1"/>
</dbReference>
<name>A0A2Z6ZZG4_9LAMI</name>
<dbReference type="Proteomes" id="UP000250235">
    <property type="component" value="Unassembled WGS sequence"/>
</dbReference>
<keyword evidence="2" id="KW-0560">Oxidoreductase</keyword>
<reference evidence="4 5" key="1">
    <citation type="journal article" date="2015" name="Proc. Natl. Acad. Sci. U.S.A.">
        <title>The resurrection genome of Boea hygrometrica: A blueprint for survival of dehydration.</title>
        <authorList>
            <person name="Xiao L."/>
            <person name="Yang G."/>
            <person name="Zhang L."/>
            <person name="Yang X."/>
            <person name="Zhao S."/>
            <person name="Ji Z."/>
            <person name="Zhou Q."/>
            <person name="Hu M."/>
            <person name="Wang Y."/>
            <person name="Chen M."/>
            <person name="Xu Y."/>
            <person name="Jin H."/>
            <person name="Xiao X."/>
            <person name="Hu G."/>
            <person name="Bao F."/>
            <person name="Hu Y."/>
            <person name="Wan P."/>
            <person name="Li L."/>
            <person name="Deng X."/>
            <person name="Kuang T."/>
            <person name="Xiang C."/>
            <person name="Zhu J.K."/>
            <person name="Oliver M.J."/>
            <person name="He Y."/>
        </authorList>
    </citation>
    <scope>NUCLEOTIDE SEQUENCE [LARGE SCALE GENOMIC DNA]</scope>
    <source>
        <strain evidence="5">cv. XS01</strain>
    </source>
</reference>
<dbReference type="Pfam" id="PF08240">
    <property type="entry name" value="ADH_N"/>
    <property type="match status" value="1"/>
</dbReference>
<dbReference type="SUPFAM" id="SSF51735">
    <property type="entry name" value="NAD(P)-binding Rossmann-fold domains"/>
    <property type="match status" value="1"/>
</dbReference>
<dbReference type="Pfam" id="PF00107">
    <property type="entry name" value="ADH_zinc_N"/>
    <property type="match status" value="1"/>
</dbReference>
<keyword evidence="5" id="KW-1185">Reference proteome</keyword>
<dbReference type="AlphaFoldDB" id="A0A2Z6ZZG4"/>
<dbReference type="InterPro" id="IPR020843">
    <property type="entry name" value="ER"/>
</dbReference>
<protein>
    <recommendedName>
        <fullName evidence="3">Enoyl reductase (ER) domain-containing protein</fullName>
    </recommendedName>
</protein>
<keyword evidence="1" id="KW-0521">NADP</keyword>
<dbReference type="EMBL" id="KV020555">
    <property type="protein sequence ID" value="KZV14451.1"/>
    <property type="molecule type" value="Genomic_DNA"/>
</dbReference>
<organism evidence="4 5">
    <name type="scientific">Dorcoceras hygrometricum</name>
    <dbReference type="NCBI Taxonomy" id="472368"/>
    <lineage>
        <taxon>Eukaryota</taxon>
        <taxon>Viridiplantae</taxon>
        <taxon>Streptophyta</taxon>
        <taxon>Embryophyta</taxon>
        <taxon>Tracheophyta</taxon>
        <taxon>Spermatophyta</taxon>
        <taxon>Magnoliopsida</taxon>
        <taxon>eudicotyledons</taxon>
        <taxon>Gunneridae</taxon>
        <taxon>Pentapetalae</taxon>
        <taxon>asterids</taxon>
        <taxon>lamiids</taxon>
        <taxon>Lamiales</taxon>
        <taxon>Gesneriaceae</taxon>
        <taxon>Didymocarpoideae</taxon>
        <taxon>Trichosporeae</taxon>
        <taxon>Loxocarpinae</taxon>
        <taxon>Dorcoceras</taxon>
    </lineage>
</organism>
<dbReference type="InterPro" id="IPR013149">
    <property type="entry name" value="ADH-like_C"/>
</dbReference>
<feature type="domain" description="Enoyl reductase (ER)" evidence="3">
    <location>
        <begin position="12"/>
        <end position="315"/>
    </location>
</feature>
<dbReference type="InterPro" id="IPR013154">
    <property type="entry name" value="ADH-like_N"/>
</dbReference>
<evidence type="ECO:0000256" key="1">
    <source>
        <dbReference type="ARBA" id="ARBA00022857"/>
    </source>
</evidence>